<evidence type="ECO:0000256" key="1">
    <source>
        <dbReference type="SAM" id="MobiDB-lite"/>
    </source>
</evidence>
<proteinExistence type="predicted"/>
<dbReference type="EMBL" id="QYAD01000001">
    <property type="protein sequence ID" value="MBL3689064.1"/>
    <property type="molecule type" value="Genomic_DNA"/>
</dbReference>
<keyword evidence="5" id="KW-1185">Reference proteome</keyword>
<evidence type="ECO:0000256" key="2">
    <source>
        <dbReference type="SAM" id="Phobius"/>
    </source>
</evidence>
<gene>
    <name evidence="4" type="ORF">D3226_03705</name>
</gene>
<feature type="compositionally biased region" description="Low complexity" evidence="1">
    <location>
        <begin position="8"/>
        <end position="29"/>
    </location>
</feature>
<evidence type="ECO:0000259" key="3">
    <source>
        <dbReference type="Pfam" id="PF13828"/>
    </source>
</evidence>
<feature type="region of interest" description="Disordered" evidence="1">
    <location>
        <begin position="1"/>
        <end position="29"/>
    </location>
</feature>
<evidence type="ECO:0000313" key="4">
    <source>
        <dbReference type="EMBL" id="MBL3689064.1"/>
    </source>
</evidence>
<keyword evidence="2" id="KW-0472">Membrane</keyword>
<reference evidence="4 5" key="1">
    <citation type="submission" date="2018-09" db="EMBL/GenBank/DDBJ databases">
        <title>Comparative genomics of Leucobacter spp.</title>
        <authorList>
            <person name="Reis A.C."/>
            <person name="Kolvenbach B.A."/>
            <person name="Corvini P.F.X."/>
            <person name="Nunes O.C."/>
        </authorList>
    </citation>
    <scope>NUCLEOTIDE SEQUENCE [LARGE SCALE GENOMIC DNA]</scope>
    <source>
        <strain evidence="4 5">L-1</strain>
    </source>
</reference>
<evidence type="ECO:0000313" key="5">
    <source>
        <dbReference type="Proteomes" id="UP001646141"/>
    </source>
</evidence>
<accession>A0ABS1SM36</accession>
<keyword evidence="2" id="KW-1133">Transmembrane helix</keyword>
<dbReference type="Pfam" id="PF13828">
    <property type="entry name" value="DUF4190"/>
    <property type="match status" value="1"/>
</dbReference>
<sequence length="157" mass="15981">MSTPNTPEPHAAQPTAAQPTAAQPTVPLQPGVPAYAAQAQVGQPAYPAAGQPVYRAAAPAPAQAPRGTTLAQTNTYAVLAILLAFMAPIAGVVFGHMSLSQIKRTGDAGRGLAITGLVIGYAAIVFLVLFFVLYIGFIAFAIAAVGGDYAGYSGYSY</sequence>
<feature type="transmembrane region" description="Helical" evidence="2">
    <location>
        <begin position="76"/>
        <end position="99"/>
    </location>
</feature>
<organism evidence="4 5">
    <name type="scientific">Leucobacter chromiireducens subsp. chromiireducens</name>
    <dbReference type="NCBI Taxonomy" id="660067"/>
    <lineage>
        <taxon>Bacteria</taxon>
        <taxon>Bacillati</taxon>
        <taxon>Actinomycetota</taxon>
        <taxon>Actinomycetes</taxon>
        <taxon>Micrococcales</taxon>
        <taxon>Microbacteriaceae</taxon>
        <taxon>Leucobacter</taxon>
    </lineage>
</organism>
<dbReference type="InterPro" id="IPR025241">
    <property type="entry name" value="DUF4190"/>
</dbReference>
<dbReference type="Proteomes" id="UP001646141">
    <property type="component" value="Unassembled WGS sequence"/>
</dbReference>
<protein>
    <submittedName>
        <fullName evidence="4">DUF4190 domain-containing protein</fullName>
    </submittedName>
</protein>
<feature type="domain" description="DUF4190" evidence="3">
    <location>
        <begin position="78"/>
        <end position="130"/>
    </location>
</feature>
<dbReference type="RefSeq" id="WP_202381029.1">
    <property type="nucleotide sequence ID" value="NZ_BAAAMA010000004.1"/>
</dbReference>
<feature type="transmembrane region" description="Helical" evidence="2">
    <location>
        <begin position="111"/>
        <end position="144"/>
    </location>
</feature>
<keyword evidence="2" id="KW-0812">Transmembrane</keyword>
<comment type="caution">
    <text evidence="4">The sequence shown here is derived from an EMBL/GenBank/DDBJ whole genome shotgun (WGS) entry which is preliminary data.</text>
</comment>
<name>A0ABS1SM36_9MICO</name>